<dbReference type="Proteomes" id="UP000801864">
    <property type="component" value="Unassembled WGS sequence"/>
</dbReference>
<dbReference type="EMBL" id="QLNT01000008">
    <property type="protein sequence ID" value="KAF3072323.1"/>
    <property type="molecule type" value="Genomic_DNA"/>
</dbReference>
<reference evidence="2 3" key="1">
    <citation type="submission" date="2018-06" db="EMBL/GenBank/DDBJ databases">
        <title>Genome analysis of cellulolytic fungus Trichoderma lentiforme CFAM-422.</title>
        <authorList>
            <person name="Steindorff A.S."/>
            <person name="Formighieri E.F."/>
            <person name="Midorikawa G.E.O."/>
            <person name="Tamietti M.S."/>
            <person name="Ramos E.Z."/>
            <person name="Silva A.S."/>
            <person name="Bon E.P.S."/>
            <person name="Mendes T.D."/>
            <person name="Damaso M.C.T."/>
            <person name="Favaro L.C.L."/>
        </authorList>
    </citation>
    <scope>NUCLEOTIDE SEQUENCE [LARGE SCALE GENOMIC DNA]</scope>
    <source>
        <strain evidence="2 3">CFAM-422</strain>
    </source>
</reference>
<evidence type="ECO:0000313" key="2">
    <source>
        <dbReference type="EMBL" id="KAF3072323.1"/>
    </source>
</evidence>
<gene>
    <name evidence="2" type="ORF">CFAM422_005205</name>
</gene>
<sequence length="106" mass="12148">MHSYLKPPAYHPQSWAYEYTYQKNGFRNVPDPATPAEREEDEIGREQRESWPADSDGTEITVAWDPYCCAPTTSLPAPGFLLIRSTQLCHLNFFLLQSQPTITVTR</sequence>
<accession>A0A9P4XI98</accession>
<organism evidence="2 3">
    <name type="scientific">Trichoderma lentiforme</name>
    <dbReference type="NCBI Taxonomy" id="1567552"/>
    <lineage>
        <taxon>Eukaryota</taxon>
        <taxon>Fungi</taxon>
        <taxon>Dikarya</taxon>
        <taxon>Ascomycota</taxon>
        <taxon>Pezizomycotina</taxon>
        <taxon>Sordariomycetes</taxon>
        <taxon>Hypocreomycetidae</taxon>
        <taxon>Hypocreales</taxon>
        <taxon>Hypocreaceae</taxon>
        <taxon>Trichoderma</taxon>
    </lineage>
</organism>
<proteinExistence type="predicted"/>
<evidence type="ECO:0000313" key="3">
    <source>
        <dbReference type="Proteomes" id="UP000801864"/>
    </source>
</evidence>
<feature type="region of interest" description="Disordered" evidence="1">
    <location>
        <begin position="27"/>
        <end position="56"/>
    </location>
</feature>
<evidence type="ECO:0000256" key="1">
    <source>
        <dbReference type="SAM" id="MobiDB-lite"/>
    </source>
</evidence>
<protein>
    <submittedName>
        <fullName evidence="2">Uncharacterized protein</fullName>
    </submittedName>
</protein>
<keyword evidence="3" id="KW-1185">Reference proteome</keyword>
<dbReference type="AlphaFoldDB" id="A0A9P4XI98"/>
<comment type="caution">
    <text evidence="2">The sequence shown here is derived from an EMBL/GenBank/DDBJ whole genome shotgun (WGS) entry which is preliminary data.</text>
</comment>
<name>A0A9P4XI98_9HYPO</name>